<feature type="site" description="Interaction with DNA" evidence="10">
    <location>
        <position position="157"/>
    </location>
</feature>
<dbReference type="InterPro" id="IPR013826">
    <property type="entry name" value="Topo_IA_cen_sub3"/>
</dbReference>
<organism evidence="14 15">
    <name type="scientific">Methylocella tundrae</name>
    <dbReference type="NCBI Taxonomy" id="227605"/>
    <lineage>
        <taxon>Bacteria</taxon>
        <taxon>Pseudomonadati</taxon>
        <taxon>Pseudomonadota</taxon>
        <taxon>Alphaproteobacteria</taxon>
        <taxon>Hyphomicrobiales</taxon>
        <taxon>Beijerinckiaceae</taxon>
        <taxon>Methylocella</taxon>
    </lineage>
</organism>
<evidence type="ECO:0000256" key="1">
    <source>
        <dbReference type="ARBA" id="ARBA00000213"/>
    </source>
</evidence>
<dbReference type="HAMAP" id="MF_00952">
    <property type="entry name" value="Topoisom_1_prok"/>
    <property type="match status" value="1"/>
</dbReference>
<keyword evidence="8 10" id="KW-0238">DNA-binding</keyword>
<feature type="site" description="Interaction with DNA" evidence="10">
    <location>
        <position position="305"/>
    </location>
</feature>
<dbReference type="Gene3D" id="2.70.20.10">
    <property type="entry name" value="Topoisomerase I, domain 3"/>
    <property type="match status" value="1"/>
</dbReference>
<feature type="domain" description="Toprim" evidence="12">
    <location>
        <begin position="1"/>
        <end position="111"/>
    </location>
</feature>
<dbReference type="SUPFAM" id="SSF56712">
    <property type="entry name" value="Prokaryotic type I DNA topoisomerase"/>
    <property type="match status" value="1"/>
</dbReference>
<dbReference type="Gene3D" id="1.10.460.10">
    <property type="entry name" value="Topoisomerase I, domain 2"/>
    <property type="match status" value="1"/>
</dbReference>
<dbReference type="GO" id="GO:0008270">
    <property type="term" value="F:zinc ion binding"/>
    <property type="evidence" value="ECO:0007669"/>
    <property type="project" value="UniProtKB-KW"/>
</dbReference>
<evidence type="ECO:0000256" key="10">
    <source>
        <dbReference type="HAMAP-Rule" id="MF_00952"/>
    </source>
</evidence>
<dbReference type="Gene3D" id="3.30.65.10">
    <property type="entry name" value="Bacterial Topoisomerase I, domain 1"/>
    <property type="match status" value="1"/>
</dbReference>
<dbReference type="InterPro" id="IPR034149">
    <property type="entry name" value="TOPRIM_TopoI"/>
</dbReference>
<dbReference type="InterPro" id="IPR023405">
    <property type="entry name" value="Topo_IA_core_domain"/>
</dbReference>
<name>A0A8B6M792_METTU</name>
<feature type="domain" description="Topo IA-type catalytic" evidence="13">
    <location>
        <begin position="131"/>
        <end position="568"/>
    </location>
</feature>
<dbReference type="InterPro" id="IPR025589">
    <property type="entry name" value="Toprim_C_rpt"/>
</dbReference>
<keyword evidence="4" id="KW-0863">Zinc-finger</keyword>
<comment type="subunit">
    <text evidence="10">Monomer.</text>
</comment>
<dbReference type="InterPro" id="IPR013498">
    <property type="entry name" value="Topo_IA_Znf"/>
</dbReference>
<dbReference type="CDD" id="cd00186">
    <property type="entry name" value="TOP1Ac"/>
    <property type="match status" value="1"/>
</dbReference>
<feature type="region of interest" description="Disordered" evidence="11">
    <location>
        <begin position="903"/>
        <end position="987"/>
    </location>
</feature>
<dbReference type="Gene3D" id="1.10.290.10">
    <property type="entry name" value="Topoisomerase I, domain 4"/>
    <property type="match status" value="1"/>
</dbReference>
<dbReference type="InterPro" id="IPR003602">
    <property type="entry name" value="Topo_IA_DNA-bd_dom"/>
</dbReference>
<feature type="site" description="Interaction with DNA" evidence="10">
    <location>
        <position position="31"/>
    </location>
</feature>
<evidence type="ECO:0000256" key="9">
    <source>
        <dbReference type="ARBA" id="ARBA00023235"/>
    </source>
</evidence>
<evidence type="ECO:0000256" key="6">
    <source>
        <dbReference type="ARBA" id="ARBA00022842"/>
    </source>
</evidence>
<evidence type="ECO:0000259" key="13">
    <source>
        <dbReference type="PROSITE" id="PS52039"/>
    </source>
</evidence>
<keyword evidence="9 10" id="KW-0413">Isomerase</keyword>
<keyword evidence="5" id="KW-0862">Zinc</keyword>
<dbReference type="Gene3D" id="3.40.50.140">
    <property type="match status" value="1"/>
</dbReference>
<dbReference type="InterPro" id="IPR005733">
    <property type="entry name" value="TopoI_bac-type"/>
</dbReference>
<comment type="caution">
    <text evidence="14">The sequence shown here is derived from an EMBL/GenBank/DDBJ whole genome shotgun (WGS) entry which is preliminary data.</text>
</comment>
<feature type="site" description="Interaction with DNA" evidence="10">
    <location>
        <position position="142"/>
    </location>
</feature>
<dbReference type="Proteomes" id="UP000485880">
    <property type="component" value="Unassembled WGS sequence"/>
</dbReference>
<dbReference type="NCBIfam" id="TIGR01051">
    <property type="entry name" value="topA_bact"/>
    <property type="match status" value="1"/>
</dbReference>
<feature type="site" description="Interaction with DNA" evidence="10">
    <location>
        <position position="141"/>
    </location>
</feature>
<dbReference type="Pfam" id="PF01396">
    <property type="entry name" value="Zn_ribbon_Top1"/>
    <property type="match status" value="1"/>
</dbReference>
<dbReference type="Pfam" id="PF13368">
    <property type="entry name" value="Toprim_C_rpt"/>
    <property type="match status" value="4"/>
</dbReference>
<evidence type="ECO:0000256" key="2">
    <source>
        <dbReference type="ARBA" id="ARBA00009446"/>
    </source>
</evidence>
<feature type="compositionally biased region" description="Low complexity" evidence="11">
    <location>
        <begin position="914"/>
        <end position="940"/>
    </location>
</feature>
<dbReference type="PROSITE" id="PS50880">
    <property type="entry name" value="TOPRIM"/>
    <property type="match status" value="1"/>
</dbReference>
<dbReference type="GO" id="GO:0005694">
    <property type="term" value="C:chromosome"/>
    <property type="evidence" value="ECO:0007669"/>
    <property type="project" value="InterPro"/>
</dbReference>
<keyword evidence="7 10" id="KW-0799">Topoisomerase</keyword>
<evidence type="ECO:0000256" key="5">
    <source>
        <dbReference type="ARBA" id="ARBA00022833"/>
    </source>
</evidence>
<dbReference type="PROSITE" id="PS52039">
    <property type="entry name" value="TOPO_IA_2"/>
    <property type="match status" value="1"/>
</dbReference>
<accession>A0A8B6M792</accession>
<dbReference type="Pfam" id="PF01751">
    <property type="entry name" value="Toprim"/>
    <property type="match status" value="1"/>
</dbReference>
<dbReference type="InterPro" id="IPR003601">
    <property type="entry name" value="Topo_IA_2"/>
</dbReference>
<dbReference type="InterPro" id="IPR000380">
    <property type="entry name" value="Topo_IA"/>
</dbReference>
<dbReference type="InterPro" id="IPR028612">
    <property type="entry name" value="Topoisom_1_IA"/>
</dbReference>
<dbReference type="SMART" id="SM00493">
    <property type="entry name" value="TOPRIM"/>
    <property type="match status" value="1"/>
</dbReference>
<dbReference type="GO" id="GO:0006265">
    <property type="term" value="P:DNA topological change"/>
    <property type="evidence" value="ECO:0007669"/>
    <property type="project" value="UniProtKB-UniRule"/>
</dbReference>
<dbReference type="SMART" id="SM00436">
    <property type="entry name" value="TOP1Bc"/>
    <property type="match status" value="1"/>
</dbReference>
<comment type="function">
    <text evidence="10">Releases the supercoiling and torsional tension of DNA, which is introduced during the DNA replication and transcription, by transiently cleaving and rejoining one strand of the DNA duplex. Introduces a single-strand break via transesterification at a target site in duplex DNA. The scissile phosphodiester is attacked by the catalytic tyrosine of the enzyme, resulting in the formation of a DNA-(5'-phosphotyrosyl)-enzyme intermediate and the expulsion of a 3'-OH DNA strand. The free DNA strand then undergoes passage around the unbroken strand, thus removing DNA supercoils. Finally, in the religation step, the DNA 3'-OH attacks the covalent intermediate to expel the active-site tyrosine and restore the DNA phosphodiester backbone.</text>
</comment>
<dbReference type="PANTHER" id="PTHR42785">
    <property type="entry name" value="DNA TOPOISOMERASE, TYPE IA, CORE"/>
    <property type="match status" value="1"/>
</dbReference>
<dbReference type="GO" id="GO:0003917">
    <property type="term" value="F:DNA topoisomerase type I (single strand cut, ATP-independent) activity"/>
    <property type="evidence" value="ECO:0007669"/>
    <property type="project" value="UniProtKB-UniRule"/>
</dbReference>
<dbReference type="InterPro" id="IPR013825">
    <property type="entry name" value="Topo_IA_cen_sub2"/>
</dbReference>
<evidence type="ECO:0000256" key="8">
    <source>
        <dbReference type="ARBA" id="ARBA00023125"/>
    </source>
</evidence>
<keyword evidence="15" id="KW-1185">Reference proteome</keyword>
<keyword evidence="3" id="KW-0479">Metal-binding</keyword>
<dbReference type="InterPro" id="IPR013824">
    <property type="entry name" value="Topo_IA_cen_sub1"/>
</dbReference>
<dbReference type="EMBL" id="CABFMQ020000076">
    <property type="protein sequence ID" value="VTZ49942.1"/>
    <property type="molecule type" value="Genomic_DNA"/>
</dbReference>
<dbReference type="AlphaFoldDB" id="A0A8B6M792"/>
<dbReference type="RefSeq" id="WP_174512139.1">
    <property type="nucleotide sequence ID" value="NZ_CABFMQ020000076.1"/>
</dbReference>
<protein>
    <recommendedName>
        <fullName evidence="10">DNA topoisomerase 1</fullName>
        <ecNumber evidence="10">5.6.2.1</ecNumber>
    </recommendedName>
    <alternativeName>
        <fullName evidence="10">DNA topoisomerase I</fullName>
    </alternativeName>
</protein>
<comment type="similarity">
    <text evidence="2 10">Belongs to the type IA topoisomerase family.</text>
</comment>
<evidence type="ECO:0000259" key="12">
    <source>
        <dbReference type="PROSITE" id="PS50880"/>
    </source>
</evidence>
<gene>
    <name evidence="10 14" type="primary">topA</name>
    <name evidence="14" type="ORF">MPC4_20152</name>
</gene>
<feature type="site" description="Interaction with DNA" evidence="10">
    <location>
        <position position="145"/>
    </location>
</feature>
<dbReference type="PRINTS" id="PR00417">
    <property type="entry name" value="PRTPISMRASEI"/>
</dbReference>
<feature type="active site" description="O-(5'-phospho-DNA)-tyrosine intermediate" evidence="10">
    <location>
        <position position="303"/>
    </location>
</feature>
<dbReference type="InterPro" id="IPR013497">
    <property type="entry name" value="Topo_IA_cen"/>
</dbReference>
<sequence length="987" mass="107122">MNVVIVESPAKAKTINKYLGKGYEVYASFGHVRDLPAKDGSVDPDADFAMLWDVDVKSAKRLSEIAKAVKDADKIILATDPDREGEAISWHVLEVLKAKRVLKDKRVERVVFNAITKSAILEAMQHPREIDVALVDAYLARRALDYLVGFNLSPVLWRKLPGARSAGRVQSVALRLVCDRELEIESFVAREYWSIVAHLKTQAGAPFTARLVGADGKKLTRLDIGAGPEAEAFKAALENAAFKVAEVEAKPAKRHPYAPFTTSTLQQEASRKLGFAPARTMQLAQRLYEGADIDGETVGLITYMRTDGVDLAPEAITSARSVIAREFGDAYVPKAPRKYTVKAKNAQEAHEAIRPTDLTRLPKRVMRALEPDQAKLYELIWTRTIASQMESAELERTTVDILAQAGERKLDLRATGQVIRFDGFLKLYQEGRDDEEDEDSSRLPDMARDERLTKERIDATQHFTEPPPRFTEATLVKRMEELGIGRPSTYASTLAVLRERDYVRIEKKRLYPEDKGRLVTAFLESFFTRYVGYDFTADLEEKLDRISNHEIDWKQVLRDFWLDFSGALAGTKDLRTTQVLDSLNEILGPHIFPAKADGSNPRACPSCADGQLSLKLGKFGAFVGCSNYPECKFTRTLAGGNGENAEAVEGDRPGVKVLGIDPETGEEVTLRDGRFGAYVQQGEAEKPKRSSLPKTISPGDLTLEQAIGLLSLPREVAKHPETKEPVVAGIGRYGPYVQHGKTYANIGKDEDILSIGGNRAIDLIIAKESGLTGRRFGASESAPVRVLGEHPSGGPVTIKAGRYGPYVSHGKVNATLPKDADPTTLTLEGALELLSAKASGGGGPIQGRLLGEHPSGGPVTVRAGRFGAYVNHGKTNATLKANASAETITLEEAIRLIEDKEAAGGGAKKKTAAPKKTAAKAAPKTNGAKAGASKAAASKAKASEADDDGPPFEPTPNLKPAPARKPAGSQKPAPKPAADKQKKAKHA</sequence>
<keyword evidence="6" id="KW-0460">Magnesium</keyword>
<comment type="caution">
    <text evidence="10">Lacks conserved residue(s) required for the propagation of feature annotation.</text>
</comment>
<evidence type="ECO:0000256" key="7">
    <source>
        <dbReference type="ARBA" id="ARBA00023029"/>
    </source>
</evidence>
<dbReference type="Pfam" id="PF01131">
    <property type="entry name" value="Topoisom_bac"/>
    <property type="match status" value="1"/>
</dbReference>
<feature type="site" description="Interaction with DNA" evidence="10">
    <location>
        <position position="500"/>
    </location>
</feature>
<evidence type="ECO:0000313" key="14">
    <source>
        <dbReference type="EMBL" id="VTZ49942.1"/>
    </source>
</evidence>
<reference evidence="14 15" key="1">
    <citation type="submission" date="2019-05" db="EMBL/GenBank/DDBJ databases">
        <authorList>
            <person name="Farhan Ul Haque M."/>
        </authorList>
    </citation>
    <scope>NUCLEOTIDE SEQUENCE [LARGE SCALE GENOMIC DNA]</scope>
    <source>
        <strain evidence="14">2</strain>
    </source>
</reference>
<comment type="catalytic activity">
    <reaction evidence="1 10">
        <text>ATP-independent breakage of single-stranded DNA, followed by passage and rejoining.</text>
        <dbReference type="EC" id="5.6.2.1"/>
    </reaction>
</comment>
<dbReference type="SMART" id="SM00437">
    <property type="entry name" value="TOP1Ac"/>
    <property type="match status" value="1"/>
</dbReference>
<evidence type="ECO:0000256" key="4">
    <source>
        <dbReference type="ARBA" id="ARBA00022771"/>
    </source>
</evidence>
<dbReference type="PROSITE" id="PS00396">
    <property type="entry name" value="TOPO_IA_1"/>
    <property type="match status" value="1"/>
</dbReference>
<dbReference type="InterPro" id="IPR006171">
    <property type="entry name" value="TOPRIM_dom"/>
</dbReference>
<dbReference type="EC" id="5.6.2.1" evidence="10"/>
<feature type="region of interest" description="Interaction with DNA" evidence="10">
    <location>
        <begin position="165"/>
        <end position="170"/>
    </location>
</feature>
<dbReference type="SUPFAM" id="SSF57783">
    <property type="entry name" value="Zinc beta-ribbon"/>
    <property type="match status" value="1"/>
</dbReference>
<evidence type="ECO:0000256" key="11">
    <source>
        <dbReference type="SAM" id="MobiDB-lite"/>
    </source>
</evidence>
<dbReference type="CDD" id="cd03363">
    <property type="entry name" value="TOPRIM_TopoIA_TopoI"/>
    <property type="match status" value="1"/>
</dbReference>
<evidence type="ECO:0000313" key="15">
    <source>
        <dbReference type="Proteomes" id="UP000485880"/>
    </source>
</evidence>
<dbReference type="GO" id="GO:0003677">
    <property type="term" value="F:DNA binding"/>
    <property type="evidence" value="ECO:0007669"/>
    <property type="project" value="UniProtKB-KW"/>
</dbReference>
<dbReference type="InterPro" id="IPR023406">
    <property type="entry name" value="Topo_IA_AS"/>
</dbReference>
<evidence type="ECO:0000256" key="3">
    <source>
        <dbReference type="ARBA" id="ARBA00022723"/>
    </source>
</evidence>
<dbReference type="PANTHER" id="PTHR42785:SF1">
    <property type="entry name" value="DNA TOPOISOMERASE"/>
    <property type="match status" value="1"/>
</dbReference>
<proteinExistence type="inferred from homology"/>